<gene>
    <name evidence="2" type="ORF">GCK72_025864</name>
</gene>
<comment type="caution">
    <text evidence="2">The sequence shown here is derived from an EMBL/GenBank/DDBJ whole genome shotgun (WGS) entry which is preliminary data.</text>
</comment>
<name>A0A6A5G3B8_CAERE</name>
<dbReference type="EMBL" id="WUAV01000006">
    <property type="protein sequence ID" value="KAF1749396.1"/>
    <property type="molecule type" value="Genomic_DNA"/>
</dbReference>
<evidence type="ECO:0000313" key="3">
    <source>
        <dbReference type="Proteomes" id="UP000483820"/>
    </source>
</evidence>
<sequence>MQPLANQPLLPYPTSRFDLNTRSFPSLPEIHLTVPPPQQEPPQLAALRQYLLRDGSPLEKEQQKRWLESIRSYGFLHGGTLLPSAFRPVHPRWLPPFLNNESEEIPLTIDSIDYPPVTTTPPPLPVSVEAADIPETLVKVIQEEGHTMSLTSGGDSIGDHVLDRELSVPESGFDLINYIDGSGSSMGSANDGGFSGSYMTPSMISPRGTPPSSTSNGVIGNFSSNPVSIPVSHPTPGTSGTQSPTVVPPPRRQRSRFTVLPLPNDERSERFHKRVMLEAHGVSPLPNGTDQEQTVRDYLFSKMGNQYGAAAGVKEKKQPQKKRGPKRKVAEELGARESVDESSEVLTDCALEYLCIAGEVAPGGGVVTLIKCQECQEEYHACCVRPSSNFNGQFVCCSS</sequence>
<feature type="compositionally biased region" description="Basic and acidic residues" evidence="1">
    <location>
        <begin position="328"/>
        <end position="337"/>
    </location>
</feature>
<protein>
    <submittedName>
        <fullName evidence="2">Uncharacterized protein</fullName>
    </submittedName>
</protein>
<dbReference type="AlphaFoldDB" id="A0A6A5G3B8"/>
<dbReference type="RefSeq" id="XP_003105535.2">
    <property type="nucleotide sequence ID" value="XM_003105487.2"/>
</dbReference>
<dbReference type="CTD" id="9817038"/>
<dbReference type="SUPFAM" id="SSF57903">
    <property type="entry name" value="FYVE/PHD zinc finger"/>
    <property type="match status" value="1"/>
</dbReference>
<evidence type="ECO:0000256" key="1">
    <source>
        <dbReference type="SAM" id="MobiDB-lite"/>
    </source>
</evidence>
<proteinExistence type="predicted"/>
<dbReference type="KEGG" id="crq:GCK72_025864"/>
<organism evidence="2 3">
    <name type="scientific">Caenorhabditis remanei</name>
    <name type="common">Caenorhabditis vulgaris</name>
    <dbReference type="NCBI Taxonomy" id="31234"/>
    <lineage>
        <taxon>Eukaryota</taxon>
        <taxon>Metazoa</taxon>
        <taxon>Ecdysozoa</taxon>
        <taxon>Nematoda</taxon>
        <taxon>Chromadorea</taxon>
        <taxon>Rhabditida</taxon>
        <taxon>Rhabditina</taxon>
        <taxon>Rhabditomorpha</taxon>
        <taxon>Rhabditoidea</taxon>
        <taxon>Rhabditidae</taxon>
        <taxon>Peloderinae</taxon>
        <taxon>Caenorhabditis</taxon>
    </lineage>
</organism>
<evidence type="ECO:0000313" key="2">
    <source>
        <dbReference type="EMBL" id="KAF1749396.1"/>
    </source>
</evidence>
<feature type="compositionally biased region" description="Low complexity" evidence="1">
    <location>
        <begin position="234"/>
        <end position="245"/>
    </location>
</feature>
<accession>A0A6A5G3B8</accession>
<reference evidence="2 3" key="1">
    <citation type="submission" date="2019-12" db="EMBL/GenBank/DDBJ databases">
        <title>Chromosome-level assembly of the Caenorhabditis remanei genome.</title>
        <authorList>
            <person name="Teterina A.A."/>
            <person name="Willis J.H."/>
            <person name="Phillips P.C."/>
        </authorList>
    </citation>
    <scope>NUCLEOTIDE SEQUENCE [LARGE SCALE GENOMIC DNA]</scope>
    <source>
        <strain evidence="2 3">PX506</strain>
        <tissue evidence="2">Whole organism</tissue>
    </source>
</reference>
<dbReference type="Proteomes" id="UP000483820">
    <property type="component" value="Chromosome X"/>
</dbReference>
<dbReference type="GeneID" id="9817038"/>
<feature type="region of interest" description="Disordered" evidence="1">
    <location>
        <begin position="230"/>
        <end position="252"/>
    </location>
</feature>
<feature type="region of interest" description="Disordered" evidence="1">
    <location>
        <begin position="310"/>
        <end position="337"/>
    </location>
</feature>
<dbReference type="InterPro" id="IPR011011">
    <property type="entry name" value="Znf_FYVE_PHD"/>
</dbReference>